<gene>
    <name evidence="2" type="ORF">UFOPK1773_00738</name>
    <name evidence="3" type="ORF">UFOPK2288_00323</name>
    <name evidence="4" type="ORF">UFOPK2931_00591</name>
    <name evidence="5" type="ORF">UFOPK3287_00657</name>
</gene>
<feature type="transmembrane region" description="Helical" evidence="1">
    <location>
        <begin position="15"/>
        <end position="36"/>
    </location>
</feature>
<feature type="transmembrane region" description="Helical" evidence="1">
    <location>
        <begin position="136"/>
        <end position="160"/>
    </location>
</feature>
<feature type="transmembrane region" description="Helical" evidence="1">
    <location>
        <begin position="42"/>
        <end position="65"/>
    </location>
</feature>
<feature type="transmembrane region" description="Helical" evidence="1">
    <location>
        <begin position="246"/>
        <end position="265"/>
    </location>
</feature>
<dbReference type="EMBL" id="CAEZZZ010000025">
    <property type="protein sequence ID" value="CAB4778319.1"/>
    <property type="molecule type" value="Genomic_DNA"/>
</dbReference>
<proteinExistence type="predicted"/>
<feature type="transmembrane region" description="Helical" evidence="1">
    <location>
        <begin position="331"/>
        <end position="353"/>
    </location>
</feature>
<feature type="transmembrane region" description="Helical" evidence="1">
    <location>
        <begin position="208"/>
        <end position="226"/>
    </location>
</feature>
<dbReference type="EMBL" id="CAEZWS010000010">
    <property type="protein sequence ID" value="CAB4659257.1"/>
    <property type="molecule type" value="Genomic_DNA"/>
</dbReference>
<dbReference type="SUPFAM" id="SSF103473">
    <property type="entry name" value="MFS general substrate transporter"/>
    <property type="match status" value="1"/>
</dbReference>
<reference evidence="3" key="1">
    <citation type="submission" date="2020-05" db="EMBL/GenBank/DDBJ databases">
        <authorList>
            <person name="Chiriac C."/>
            <person name="Salcher M."/>
            <person name="Ghai R."/>
            <person name="Kavagutti S V."/>
        </authorList>
    </citation>
    <scope>NUCLEOTIDE SEQUENCE</scope>
</reference>
<evidence type="ECO:0000313" key="5">
    <source>
        <dbReference type="EMBL" id="CAB4849956.1"/>
    </source>
</evidence>
<accession>A0A6J6LBA7</accession>
<organism evidence="3">
    <name type="scientific">freshwater metagenome</name>
    <dbReference type="NCBI Taxonomy" id="449393"/>
    <lineage>
        <taxon>unclassified sequences</taxon>
        <taxon>metagenomes</taxon>
        <taxon>ecological metagenomes</taxon>
    </lineage>
</organism>
<dbReference type="GO" id="GO:0022857">
    <property type="term" value="F:transmembrane transporter activity"/>
    <property type="evidence" value="ECO:0007669"/>
    <property type="project" value="InterPro"/>
</dbReference>
<dbReference type="PANTHER" id="PTHR23542:SF1">
    <property type="entry name" value="MAJOR FACILITATOR SUPERFAMILY (MFS) PROFILE DOMAIN-CONTAINING PROTEIN"/>
    <property type="match status" value="1"/>
</dbReference>
<evidence type="ECO:0000313" key="3">
    <source>
        <dbReference type="EMBL" id="CAB4659257.1"/>
    </source>
</evidence>
<dbReference type="Pfam" id="PF07690">
    <property type="entry name" value="MFS_1"/>
    <property type="match status" value="1"/>
</dbReference>
<keyword evidence="1" id="KW-0812">Transmembrane</keyword>
<dbReference type="EMBL" id="CAEZUA010000042">
    <property type="protein sequence ID" value="CAB4589371.1"/>
    <property type="molecule type" value="Genomic_DNA"/>
</dbReference>
<sequence>MKQYLELLRRPHTKVLLLAAFPARIAYGMIALATFFKAEQATGSIAVAGLAIGLESLSSALTAGLRGSLMDRWGQKWPLRIFVPGYSILILALNFSQSRSSILFFAFVLGLSAPPINLSIRPLWQTVVPPELLRTAYALDTAVISAAMVLGPVIATSLALSSHPSTALTACALLIFIGGTSLGFTKVSRNWRPEKKDASETGTFRSRAMQLLMLEGCIIGFGWGAFDVAVPAFATIENVASRTAWILGTLGICNIAGGLIGGLISKRVTPLVTMSRTYVLWFAASLPLAFTYPGWSLALAAAFLGLTGGSLQVFYWEVMEAVRPRGTATSSLGWLWTAEGTFMALGAAIGGWISNQYSPRYALGITTITLAIGWIVLQAGKSRLFAANKLPSEEQDLLAMKDNTRPAI</sequence>
<feature type="transmembrane region" description="Helical" evidence="1">
    <location>
        <begin position="77"/>
        <end position="96"/>
    </location>
</feature>
<feature type="transmembrane region" description="Helical" evidence="1">
    <location>
        <begin position="277"/>
        <end position="295"/>
    </location>
</feature>
<evidence type="ECO:0000313" key="4">
    <source>
        <dbReference type="EMBL" id="CAB4778319.1"/>
    </source>
</evidence>
<dbReference type="InterPro" id="IPR036259">
    <property type="entry name" value="MFS_trans_sf"/>
</dbReference>
<keyword evidence="1" id="KW-0472">Membrane</keyword>
<dbReference type="Gene3D" id="1.20.1250.20">
    <property type="entry name" value="MFS general substrate transporter like domains"/>
    <property type="match status" value="1"/>
</dbReference>
<keyword evidence="1" id="KW-1133">Transmembrane helix</keyword>
<evidence type="ECO:0000313" key="2">
    <source>
        <dbReference type="EMBL" id="CAB4589371.1"/>
    </source>
</evidence>
<evidence type="ECO:0000256" key="1">
    <source>
        <dbReference type="SAM" id="Phobius"/>
    </source>
</evidence>
<dbReference type="AlphaFoldDB" id="A0A6J6LBA7"/>
<feature type="transmembrane region" description="Helical" evidence="1">
    <location>
        <begin position="359"/>
        <end position="377"/>
    </location>
</feature>
<dbReference type="InterPro" id="IPR011701">
    <property type="entry name" value="MFS"/>
</dbReference>
<feature type="transmembrane region" description="Helical" evidence="1">
    <location>
        <begin position="102"/>
        <end position="124"/>
    </location>
</feature>
<feature type="transmembrane region" description="Helical" evidence="1">
    <location>
        <begin position="166"/>
        <end position="187"/>
    </location>
</feature>
<dbReference type="PANTHER" id="PTHR23542">
    <property type="match status" value="1"/>
</dbReference>
<name>A0A6J6LBA7_9ZZZZ</name>
<dbReference type="EMBL" id="CAFBJH010000033">
    <property type="protein sequence ID" value="CAB4849956.1"/>
    <property type="molecule type" value="Genomic_DNA"/>
</dbReference>
<protein>
    <submittedName>
        <fullName evidence="3">Unannotated protein</fullName>
    </submittedName>
</protein>